<keyword evidence="2" id="KW-1185">Reference proteome</keyword>
<name>A0A1I1R053_9GAMM</name>
<dbReference type="Gene3D" id="3.40.50.300">
    <property type="entry name" value="P-loop containing nucleotide triphosphate hydrolases"/>
    <property type="match status" value="1"/>
</dbReference>
<dbReference type="RefSeq" id="WP_177208114.1">
    <property type="nucleotide sequence ID" value="NZ_FOLO01000045.1"/>
</dbReference>
<dbReference type="EMBL" id="FOLO01000045">
    <property type="protein sequence ID" value="SFD27709.1"/>
    <property type="molecule type" value="Genomic_DNA"/>
</dbReference>
<dbReference type="STRING" id="1123010.SAMN02745724_04070"/>
<dbReference type="SUPFAM" id="SSF52540">
    <property type="entry name" value="P-loop containing nucleoside triphosphate hydrolases"/>
    <property type="match status" value="1"/>
</dbReference>
<dbReference type="Proteomes" id="UP000198862">
    <property type="component" value="Unassembled WGS sequence"/>
</dbReference>
<sequence length="176" mass="19674">MKLIILHGPPGCGKLTIAKALSQELGYSVMHNHLSVDLALSVYPEFGHGDFFDFVDSLRLMSIKKACENAQKGLIVTQCFDVELDIAPFNQWLNVLSEFGGDVAPIYLDVSVPELKKRVTNESRLGTNKVQCPLMLDEVINKYKFGPIPHPDTFIIKSENLTVSETTQQIKHAICW</sequence>
<proteinExistence type="predicted"/>
<gene>
    <name evidence="1" type="ORF">SAMN02745724_04070</name>
</gene>
<protein>
    <submittedName>
        <fullName evidence="1">AAA domain-containing protein</fullName>
    </submittedName>
</protein>
<dbReference type="Pfam" id="PF13238">
    <property type="entry name" value="AAA_18"/>
    <property type="match status" value="1"/>
</dbReference>
<evidence type="ECO:0000313" key="2">
    <source>
        <dbReference type="Proteomes" id="UP000198862"/>
    </source>
</evidence>
<accession>A0A1I1R053</accession>
<organism evidence="1 2">
    <name type="scientific">Pseudoalteromonas denitrificans DSM 6059</name>
    <dbReference type="NCBI Taxonomy" id="1123010"/>
    <lineage>
        <taxon>Bacteria</taxon>
        <taxon>Pseudomonadati</taxon>
        <taxon>Pseudomonadota</taxon>
        <taxon>Gammaproteobacteria</taxon>
        <taxon>Alteromonadales</taxon>
        <taxon>Pseudoalteromonadaceae</taxon>
        <taxon>Pseudoalteromonas</taxon>
    </lineage>
</organism>
<reference evidence="1 2" key="1">
    <citation type="submission" date="2016-10" db="EMBL/GenBank/DDBJ databases">
        <authorList>
            <person name="de Groot N.N."/>
        </authorList>
    </citation>
    <scope>NUCLEOTIDE SEQUENCE [LARGE SCALE GENOMIC DNA]</scope>
    <source>
        <strain evidence="1 2">DSM 6059</strain>
    </source>
</reference>
<dbReference type="AlphaFoldDB" id="A0A1I1R053"/>
<dbReference type="InterPro" id="IPR027417">
    <property type="entry name" value="P-loop_NTPase"/>
</dbReference>
<evidence type="ECO:0000313" key="1">
    <source>
        <dbReference type="EMBL" id="SFD27709.1"/>
    </source>
</evidence>